<organism evidence="3 4">
    <name type="scientific">Ramalina farinacea</name>
    <dbReference type="NCBI Taxonomy" id="258253"/>
    <lineage>
        <taxon>Eukaryota</taxon>
        <taxon>Fungi</taxon>
        <taxon>Dikarya</taxon>
        <taxon>Ascomycota</taxon>
        <taxon>Pezizomycotina</taxon>
        <taxon>Lecanoromycetes</taxon>
        <taxon>OSLEUM clade</taxon>
        <taxon>Lecanoromycetidae</taxon>
        <taxon>Lecanorales</taxon>
        <taxon>Lecanorineae</taxon>
        <taxon>Ramalinaceae</taxon>
        <taxon>Ramalina</taxon>
    </lineage>
</organism>
<feature type="compositionally biased region" description="Low complexity" evidence="1">
    <location>
        <begin position="24"/>
        <end position="38"/>
    </location>
</feature>
<proteinExistence type="predicted"/>
<feature type="compositionally biased region" description="Basic and acidic residues" evidence="1">
    <location>
        <begin position="396"/>
        <end position="413"/>
    </location>
</feature>
<gene>
    <name evidence="3" type="ORF">OHK93_000776</name>
</gene>
<feature type="region of interest" description="Disordered" evidence="1">
    <location>
        <begin position="322"/>
        <end position="445"/>
    </location>
</feature>
<dbReference type="GO" id="GO:0005737">
    <property type="term" value="C:cytoplasm"/>
    <property type="evidence" value="ECO:0007669"/>
    <property type="project" value="TreeGrafter"/>
</dbReference>
<feature type="compositionally biased region" description="Polar residues" evidence="1">
    <location>
        <begin position="357"/>
        <end position="366"/>
    </location>
</feature>
<sequence length="445" mass="48555">MDIAYDHIQEEVLTPEQQQAAKQNPSSDTNNPPSNLNSEFREAYTAFSASPWGAKLGGFFSDVSKKSTTLYDGARQEANAAMAQEGGAFRGLADLRQTLVSRARSMSSGAETVKEANSEADGEKDTSETAGRVEGGEKTGVSKASGGDDDGSAFSKFRAEATKRLRDLEKAEEAADAAIFRFGANVGAFLKDAVSIAPPSSDQAKSADGKDKILFESKSEDGKRVIHSTRLEAQLYAIHTSPDKFSHDPEGDAFGKWIEETGPTREKLVEARTDQIAGDLERFEELRKMMERSMGPEGQVTYADFWTRYYFLRMVVEADEKRRKEVLKGATLPDSSESISWDNDSDSDNDEDTSSTPQQHHSTKSGPSHPYIPGNASPASQTTITEDPSAPISNPDHLKPTEPRRSQDEKSQPDSDASYDLVSGATSRAPGSPRKGDEEDEEDWE</sequence>
<accession>A0AA43QPZ0</accession>
<evidence type="ECO:0000313" key="4">
    <source>
        <dbReference type="Proteomes" id="UP001161017"/>
    </source>
</evidence>
<feature type="compositionally biased region" description="Basic and acidic residues" evidence="1">
    <location>
        <begin position="1"/>
        <end position="10"/>
    </location>
</feature>
<keyword evidence="4" id="KW-1185">Reference proteome</keyword>
<feature type="domain" description="BSD" evidence="2">
    <location>
        <begin position="263"/>
        <end position="317"/>
    </location>
</feature>
<dbReference type="PANTHER" id="PTHR16019">
    <property type="entry name" value="SYNAPSE-ASSOCIATED PROTEIN"/>
    <property type="match status" value="1"/>
</dbReference>
<dbReference type="Pfam" id="PF03909">
    <property type="entry name" value="BSD"/>
    <property type="match status" value="1"/>
</dbReference>
<dbReference type="AlphaFoldDB" id="A0AA43QPZ0"/>
<evidence type="ECO:0000313" key="3">
    <source>
        <dbReference type="EMBL" id="MDI1489579.1"/>
    </source>
</evidence>
<dbReference type="InterPro" id="IPR005607">
    <property type="entry name" value="BSD_dom"/>
</dbReference>
<dbReference type="PANTHER" id="PTHR16019:SF5">
    <property type="entry name" value="BSD DOMAIN-CONTAINING PROTEIN 1"/>
    <property type="match status" value="1"/>
</dbReference>
<protein>
    <recommendedName>
        <fullName evidence="2">BSD domain-containing protein</fullName>
    </recommendedName>
</protein>
<dbReference type="Gene3D" id="1.10.3970.10">
    <property type="entry name" value="BSD domain"/>
    <property type="match status" value="1"/>
</dbReference>
<evidence type="ECO:0000259" key="2">
    <source>
        <dbReference type="PROSITE" id="PS50858"/>
    </source>
</evidence>
<feature type="compositionally biased region" description="Basic and acidic residues" evidence="1">
    <location>
        <begin position="112"/>
        <end position="127"/>
    </location>
</feature>
<feature type="region of interest" description="Disordered" evidence="1">
    <location>
        <begin position="1"/>
        <end position="38"/>
    </location>
</feature>
<dbReference type="InterPro" id="IPR035925">
    <property type="entry name" value="BSD_dom_sf"/>
</dbReference>
<dbReference type="EMBL" id="JAPUFD010000010">
    <property type="protein sequence ID" value="MDI1489579.1"/>
    <property type="molecule type" value="Genomic_DNA"/>
</dbReference>
<feature type="compositionally biased region" description="Acidic residues" evidence="1">
    <location>
        <begin position="343"/>
        <end position="353"/>
    </location>
</feature>
<name>A0AA43QPZ0_9LECA</name>
<dbReference type="InterPro" id="IPR051494">
    <property type="entry name" value="BSD_domain-containing"/>
</dbReference>
<dbReference type="PROSITE" id="PS50858">
    <property type="entry name" value="BSD"/>
    <property type="match status" value="1"/>
</dbReference>
<evidence type="ECO:0000256" key="1">
    <source>
        <dbReference type="SAM" id="MobiDB-lite"/>
    </source>
</evidence>
<feature type="region of interest" description="Disordered" evidence="1">
    <location>
        <begin position="103"/>
        <end position="155"/>
    </location>
</feature>
<dbReference type="SUPFAM" id="SSF140383">
    <property type="entry name" value="BSD domain-like"/>
    <property type="match status" value="1"/>
</dbReference>
<comment type="caution">
    <text evidence="3">The sequence shown here is derived from an EMBL/GenBank/DDBJ whole genome shotgun (WGS) entry which is preliminary data.</text>
</comment>
<dbReference type="Proteomes" id="UP001161017">
    <property type="component" value="Unassembled WGS sequence"/>
</dbReference>
<feature type="compositionally biased region" description="Polar residues" evidence="1">
    <location>
        <begin position="377"/>
        <end position="386"/>
    </location>
</feature>
<reference evidence="3" key="1">
    <citation type="journal article" date="2023" name="Genome Biol. Evol.">
        <title>First Whole Genome Sequence and Flow Cytometry Genome Size Data for the Lichen-Forming Fungus Ramalina farinacea (Ascomycota).</title>
        <authorList>
            <person name="Llewellyn T."/>
            <person name="Mian S."/>
            <person name="Hill R."/>
            <person name="Leitch I.J."/>
            <person name="Gaya E."/>
        </authorList>
    </citation>
    <scope>NUCLEOTIDE SEQUENCE</scope>
    <source>
        <strain evidence="3">LIQ254RAFAR</strain>
    </source>
</reference>